<organism evidence="1 2">
    <name type="scientific">Striga asiatica</name>
    <name type="common">Asiatic witchweed</name>
    <name type="synonym">Buchnera asiatica</name>
    <dbReference type="NCBI Taxonomy" id="4170"/>
    <lineage>
        <taxon>Eukaryota</taxon>
        <taxon>Viridiplantae</taxon>
        <taxon>Streptophyta</taxon>
        <taxon>Embryophyta</taxon>
        <taxon>Tracheophyta</taxon>
        <taxon>Spermatophyta</taxon>
        <taxon>Magnoliopsida</taxon>
        <taxon>eudicotyledons</taxon>
        <taxon>Gunneridae</taxon>
        <taxon>Pentapetalae</taxon>
        <taxon>asterids</taxon>
        <taxon>lamiids</taxon>
        <taxon>Lamiales</taxon>
        <taxon>Orobanchaceae</taxon>
        <taxon>Buchnereae</taxon>
        <taxon>Striga</taxon>
    </lineage>
</organism>
<dbReference type="EMBL" id="BKCP01004417">
    <property type="protein sequence ID" value="GER31064.1"/>
    <property type="molecule type" value="Genomic_DNA"/>
</dbReference>
<dbReference type="AlphaFoldDB" id="A0A5A7PEH1"/>
<comment type="caution">
    <text evidence="1">The sequence shown here is derived from an EMBL/GenBank/DDBJ whole genome shotgun (WGS) entry which is preliminary data.</text>
</comment>
<sequence length="183" mass="20088">MEASFLTTSWSKKGNFLVSSKSKEGSILVSSCAHEDETKLAVYFPRLPDRWWSSTEASVSQYSPAQVRYCNVAGEFVVSATSRRRGARPTTARRDDVADVKQVVAFDPGVKELNLRGAKACRGVASGEARILCTPVETVAAWESGSSRRVTFLDVGERKFIACHLPRRGSWKGSSEGPLRVSR</sequence>
<evidence type="ECO:0000313" key="1">
    <source>
        <dbReference type="EMBL" id="GER31064.1"/>
    </source>
</evidence>
<reference evidence="2" key="1">
    <citation type="journal article" date="2019" name="Curr. Biol.">
        <title>Genome Sequence of Striga asiatica Provides Insight into the Evolution of Plant Parasitism.</title>
        <authorList>
            <person name="Yoshida S."/>
            <person name="Kim S."/>
            <person name="Wafula E.K."/>
            <person name="Tanskanen J."/>
            <person name="Kim Y.M."/>
            <person name="Honaas L."/>
            <person name="Yang Z."/>
            <person name="Spallek T."/>
            <person name="Conn C.E."/>
            <person name="Ichihashi Y."/>
            <person name="Cheong K."/>
            <person name="Cui S."/>
            <person name="Der J.P."/>
            <person name="Gundlach H."/>
            <person name="Jiao Y."/>
            <person name="Hori C."/>
            <person name="Ishida J.K."/>
            <person name="Kasahara H."/>
            <person name="Kiba T."/>
            <person name="Kim M.S."/>
            <person name="Koo N."/>
            <person name="Laohavisit A."/>
            <person name="Lee Y.H."/>
            <person name="Lumba S."/>
            <person name="McCourt P."/>
            <person name="Mortimer J.C."/>
            <person name="Mutuku J.M."/>
            <person name="Nomura T."/>
            <person name="Sasaki-Sekimoto Y."/>
            <person name="Seto Y."/>
            <person name="Wang Y."/>
            <person name="Wakatake T."/>
            <person name="Sakakibara H."/>
            <person name="Demura T."/>
            <person name="Yamaguchi S."/>
            <person name="Yoneyama K."/>
            <person name="Manabe R.I."/>
            <person name="Nelson D.C."/>
            <person name="Schulman A.H."/>
            <person name="Timko M.P."/>
            <person name="dePamphilis C.W."/>
            <person name="Choi D."/>
            <person name="Shirasu K."/>
        </authorList>
    </citation>
    <scope>NUCLEOTIDE SEQUENCE [LARGE SCALE GENOMIC DNA]</scope>
    <source>
        <strain evidence="2">cv. UVA1</strain>
    </source>
</reference>
<accession>A0A5A7PEH1</accession>
<proteinExistence type="predicted"/>
<name>A0A5A7PEH1_STRAF</name>
<dbReference type="Proteomes" id="UP000325081">
    <property type="component" value="Unassembled WGS sequence"/>
</dbReference>
<protein>
    <submittedName>
        <fullName evidence="1">Carbonic anhydrase</fullName>
    </submittedName>
</protein>
<keyword evidence="2" id="KW-1185">Reference proteome</keyword>
<gene>
    <name evidence="1" type="ORF">STAS_07043</name>
</gene>
<evidence type="ECO:0000313" key="2">
    <source>
        <dbReference type="Proteomes" id="UP000325081"/>
    </source>
</evidence>